<reference evidence="2" key="1">
    <citation type="submission" date="2021-02" db="EMBL/GenBank/DDBJ databases">
        <authorList>
            <person name="Dougan E. K."/>
            <person name="Rhodes N."/>
            <person name="Thang M."/>
            <person name="Chan C."/>
        </authorList>
    </citation>
    <scope>NUCLEOTIDE SEQUENCE</scope>
</reference>
<feature type="region of interest" description="Disordered" evidence="1">
    <location>
        <begin position="1"/>
        <end position="44"/>
    </location>
</feature>
<feature type="region of interest" description="Disordered" evidence="1">
    <location>
        <begin position="139"/>
        <end position="160"/>
    </location>
</feature>
<keyword evidence="3" id="KW-1185">Reference proteome</keyword>
<organism evidence="2 3">
    <name type="scientific">Symbiodinium natans</name>
    <dbReference type="NCBI Taxonomy" id="878477"/>
    <lineage>
        <taxon>Eukaryota</taxon>
        <taxon>Sar</taxon>
        <taxon>Alveolata</taxon>
        <taxon>Dinophyceae</taxon>
        <taxon>Suessiales</taxon>
        <taxon>Symbiodiniaceae</taxon>
        <taxon>Symbiodinium</taxon>
    </lineage>
</organism>
<accession>A0A812PXW7</accession>
<name>A0A812PXW7_9DINO</name>
<gene>
    <name evidence="2" type="ORF">SNAT2548_LOCUS19903</name>
</gene>
<evidence type="ECO:0000313" key="3">
    <source>
        <dbReference type="Proteomes" id="UP000604046"/>
    </source>
</evidence>
<feature type="compositionally biased region" description="Low complexity" evidence="1">
    <location>
        <begin position="261"/>
        <end position="274"/>
    </location>
</feature>
<dbReference type="Proteomes" id="UP000604046">
    <property type="component" value="Unassembled WGS sequence"/>
</dbReference>
<comment type="caution">
    <text evidence="2">The sequence shown here is derived from an EMBL/GenBank/DDBJ whole genome shotgun (WGS) entry which is preliminary data.</text>
</comment>
<proteinExistence type="predicted"/>
<dbReference type="AlphaFoldDB" id="A0A812PXW7"/>
<sequence length="310" mass="33689">MNTKPDAVPPGDWGADAPVSSSKQEDTKTDAVPPGNWGADSRASKKLEPVSVEELWSRLRNCSYNHCHLPTMLQAIAGCDDIRHHPSKVSLQLLSWNFSGAVRLSDQLAQNAEARDLATQLLSAMALLAKACSAKRDEAPGAKLARPTTPSANLTRPATPSAKLTKDVEQETEEMLIRDLKNSLPLSVAALGSKFGARFRSLALRKRKNTFFPWLRKIPGIMVPSSCTGPEMVMREGLEGPYPAGPLPPRCRKRAGHDEVTSTSYATQATSSTSKARRTLTLGNLQLTHPPLFGAFGAWPEASAWQRNGW</sequence>
<feature type="compositionally biased region" description="Polar residues" evidence="1">
    <location>
        <begin position="148"/>
        <end position="158"/>
    </location>
</feature>
<evidence type="ECO:0000256" key="1">
    <source>
        <dbReference type="SAM" id="MobiDB-lite"/>
    </source>
</evidence>
<dbReference type="EMBL" id="CAJNDS010002191">
    <property type="protein sequence ID" value="CAE7366426.1"/>
    <property type="molecule type" value="Genomic_DNA"/>
</dbReference>
<protein>
    <submittedName>
        <fullName evidence="2">Uncharacterized protein</fullName>
    </submittedName>
</protein>
<feature type="region of interest" description="Disordered" evidence="1">
    <location>
        <begin position="254"/>
        <end position="276"/>
    </location>
</feature>
<evidence type="ECO:0000313" key="2">
    <source>
        <dbReference type="EMBL" id="CAE7366426.1"/>
    </source>
</evidence>